<evidence type="ECO:0000313" key="1">
    <source>
        <dbReference type="EMBL" id="GMR44437.1"/>
    </source>
</evidence>
<comment type="caution">
    <text evidence="1">The sequence shown here is derived from an EMBL/GenBank/DDBJ whole genome shotgun (WGS) entry which is preliminary data.</text>
</comment>
<sequence>QGVNSDFSYGFAKCSANLDRCVSFTKMDIVDFLQLDAGKDSSRFADNVRNLPVGTISGRCCMSQSDVDKIGVSSA</sequence>
<feature type="non-terminal residue" evidence="1">
    <location>
        <position position="1"/>
    </location>
</feature>
<name>A0AAN4ZN52_9BILA</name>
<organism evidence="1 2">
    <name type="scientific">Pristionchus mayeri</name>
    <dbReference type="NCBI Taxonomy" id="1317129"/>
    <lineage>
        <taxon>Eukaryota</taxon>
        <taxon>Metazoa</taxon>
        <taxon>Ecdysozoa</taxon>
        <taxon>Nematoda</taxon>
        <taxon>Chromadorea</taxon>
        <taxon>Rhabditida</taxon>
        <taxon>Rhabditina</taxon>
        <taxon>Diplogasteromorpha</taxon>
        <taxon>Diplogasteroidea</taxon>
        <taxon>Neodiplogasteridae</taxon>
        <taxon>Pristionchus</taxon>
    </lineage>
</organism>
<proteinExistence type="predicted"/>
<dbReference type="Proteomes" id="UP001328107">
    <property type="component" value="Unassembled WGS sequence"/>
</dbReference>
<keyword evidence="2" id="KW-1185">Reference proteome</keyword>
<accession>A0AAN4ZN52</accession>
<feature type="non-terminal residue" evidence="1">
    <location>
        <position position="75"/>
    </location>
</feature>
<dbReference type="AlphaFoldDB" id="A0AAN4ZN52"/>
<protein>
    <submittedName>
        <fullName evidence="1">Uncharacterized protein</fullName>
    </submittedName>
</protein>
<gene>
    <name evidence="1" type="ORF">PMAYCL1PPCAC_14632</name>
</gene>
<reference evidence="2" key="1">
    <citation type="submission" date="2022-10" db="EMBL/GenBank/DDBJ databases">
        <title>Genome assembly of Pristionchus species.</title>
        <authorList>
            <person name="Yoshida K."/>
            <person name="Sommer R.J."/>
        </authorList>
    </citation>
    <scope>NUCLEOTIDE SEQUENCE [LARGE SCALE GENOMIC DNA]</scope>
    <source>
        <strain evidence="2">RS5460</strain>
    </source>
</reference>
<dbReference type="EMBL" id="BTRK01000003">
    <property type="protein sequence ID" value="GMR44437.1"/>
    <property type="molecule type" value="Genomic_DNA"/>
</dbReference>
<evidence type="ECO:0000313" key="2">
    <source>
        <dbReference type="Proteomes" id="UP001328107"/>
    </source>
</evidence>